<evidence type="ECO:0000313" key="3">
    <source>
        <dbReference type="Proteomes" id="UP000539111"/>
    </source>
</evidence>
<dbReference type="RefSeq" id="WP_179429187.1">
    <property type="nucleotide sequence ID" value="NZ_JACBZP010000001.1"/>
</dbReference>
<reference evidence="2 3" key="1">
    <citation type="submission" date="2020-07" db="EMBL/GenBank/DDBJ databases">
        <title>Sequencing the genomes of 1000 actinobacteria strains.</title>
        <authorList>
            <person name="Klenk H.-P."/>
        </authorList>
    </citation>
    <scope>NUCLEOTIDE SEQUENCE [LARGE SCALE GENOMIC DNA]</scope>
    <source>
        <strain evidence="2 3">DSM 26341</strain>
    </source>
</reference>
<organism evidence="2 3">
    <name type="scientific">Spelaeicoccus albus</name>
    <dbReference type="NCBI Taxonomy" id="1280376"/>
    <lineage>
        <taxon>Bacteria</taxon>
        <taxon>Bacillati</taxon>
        <taxon>Actinomycetota</taxon>
        <taxon>Actinomycetes</taxon>
        <taxon>Micrococcales</taxon>
        <taxon>Brevibacteriaceae</taxon>
        <taxon>Spelaeicoccus</taxon>
    </lineage>
</organism>
<gene>
    <name evidence="2" type="ORF">BJY26_003217</name>
</gene>
<dbReference type="PANTHER" id="PTHR43415:SF4">
    <property type="entry name" value="N-ACETYLTRANSFERASE DOMAIN-CONTAINING PROTEIN"/>
    <property type="match status" value="1"/>
</dbReference>
<dbReference type="PANTHER" id="PTHR43415">
    <property type="entry name" value="SPERMIDINE N(1)-ACETYLTRANSFERASE"/>
    <property type="match status" value="1"/>
</dbReference>
<dbReference type="SUPFAM" id="SSF55729">
    <property type="entry name" value="Acyl-CoA N-acyltransferases (Nat)"/>
    <property type="match status" value="1"/>
</dbReference>
<evidence type="ECO:0000259" key="1">
    <source>
        <dbReference type="PROSITE" id="PS51186"/>
    </source>
</evidence>
<dbReference type="Gene3D" id="3.40.630.30">
    <property type="match status" value="1"/>
</dbReference>
<dbReference type="EMBL" id="JACBZP010000001">
    <property type="protein sequence ID" value="NYI68911.1"/>
    <property type="molecule type" value="Genomic_DNA"/>
</dbReference>
<dbReference type="AlphaFoldDB" id="A0A7Z0D4Z1"/>
<keyword evidence="3" id="KW-1185">Reference proteome</keyword>
<dbReference type="Proteomes" id="UP000539111">
    <property type="component" value="Unassembled WGS sequence"/>
</dbReference>
<dbReference type="InterPro" id="IPR016181">
    <property type="entry name" value="Acyl_CoA_acyltransferase"/>
</dbReference>
<comment type="caution">
    <text evidence="2">The sequence shown here is derived from an EMBL/GenBank/DDBJ whole genome shotgun (WGS) entry which is preliminary data.</text>
</comment>
<dbReference type="PROSITE" id="PS51186">
    <property type="entry name" value="GNAT"/>
    <property type="match status" value="1"/>
</dbReference>
<feature type="domain" description="N-acetyltransferase" evidence="1">
    <location>
        <begin position="10"/>
        <end position="184"/>
    </location>
</feature>
<accession>A0A7Z0D4Z1</accession>
<protein>
    <submittedName>
        <fullName evidence="2">RimJ/RimL family protein N-acetyltransferase</fullName>
    </submittedName>
</protein>
<dbReference type="Pfam" id="PF13302">
    <property type="entry name" value="Acetyltransf_3"/>
    <property type="match status" value="1"/>
</dbReference>
<keyword evidence="2" id="KW-0808">Transferase</keyword>
<dbReference type="GO" id="GO:0016747">
    <property type="term" value="F:acyltransferase activity, transferring groups other than amino-acyl groups"/>
    <property type="evidence" value="ECO:0007669"/>
    <property type="project" value="InterPro"/>
</dbReference>
<proteinExistence type="predicted"/>
<sequence length="195" mass="22202">MAVRAGDDRVILRDMEDGDIDPWCNWLLPHQEWHRWDAPYYPKPSVAEVEAMRTQMHRAAPAPQPAGLPDRLVIAGADNPDELLGVVTWYWESEETNWPRMGIAVYDPDVRGHGIGTSALRLWTTFLFGHPNASMRGAVRLDYATWSGNEPMVAVGRKLGFTEEARFRQARIVDGAFYDSVVMGVLRSEWQHRLD</sequence>
<evidence type="ECO:0000313" key="2">
    <source>
        <dbReference type="EMBL" id="NYI68911.1"/>
    </source>
</evidence>
<dbReference type="InterPro" id="IPR000182">
    <property type="entry name" value="GNAT_dom"/>
</dbReference>
<name>A0A7Z0D4Z1_9MICO</name>